<gene>
    <name evidence="1" type="ORF">LCGC14_2775310</name>
</gene>
<evidence type="ECO:0000313" key="1">
    <source>
        <dbReference type="EMBL" id="KKK85236.1"/>
    </source>
</evidence>
<accession>A0A0F9BLF2</accession>
<name>A0A0F9BLF2_9ZZZZ</name>
<sequence length="99" mass="11303">MDWIRYLENFFYQTFGVPRIIATSEGVSEVGGKMGYLIFEPVYSREMSLLEEDLWNQVAIRIKFKRPLSLGGLVQEDEAKNTGQVAIQPNDVSATITRE</sequence>
<proteinExistence type="predicted"/>
<protein>
    <submittedName>
        <fullName evidence="1">Uncharacterized protein</fullName>
    </submittedName>
</protein>
<dbReference type="EMBL" id="LAZR01051402">
    <property type="protein sequence ID" value="KKK85236.1"/>
    <property type="molecule type" value="Genomic_DNA"/>
</dbReference>
<reference evidence="1" key="1">
    <citation type="journal article" date="2015" name="Nature">
        <title>Complex archaea that bridge the gap between prokaryotes and eukaryotes.</title>
        <authorList>
            <person name="Spang A."/>
            <person name="Saw J.H."/>
            <person name="Jorgensen S.L."/>
            <person name="Zaremba-Niedzwiedzka K."/>
            <person name="Martijn J."/>
            <person name="Lind A.E."/>
            <person name="van Eijk R."/>
            <person name="Schleper C."/>
            <person name="Guy L."/>
            <person name="Ettema T.J."/>
        </authorList>
    </citation>
    <scope>NUCLEOTIDE SEQUENCE</scope>
</reference>
<dbReference type="AlphaFoldDB" id="A0A0F9BLF2"/>
<comment type="caution">
    <text evidence="1">The sequence shown here is derived from an EMBL/GenBank/DDBJ whole genome shotgun (WGS) entry which is preliminary data.</text>
</comment>
<organism evidence="1">
    <name type="scientific">marine sediment metagenome</name>
    <dbReference type="NCBI Taxonomy" id="412755"/>
    <lineage>
        <taxon>unclassified sequences</taxon>
        <taxon>metagenomes</taxon>
        <taxon>ecological metagenomes</taxon>
    </lineage>
</organism>